<protein>
    <submittedName>
        <fullName evidence="2">Uncharacterized protein</fullName>
    </submittedName>
</protein>
<reference evidence="2 3" key="1">
    <citation type="journal article" date="2016" name="Nat. Commun.">
        <title>Thousands of microbial genomes shed light on interconnected biogeochemical processes in an aquifer system.</title>
        <authorList>
            <person name="Anantharaman K."/>
            <person name="Brown C.T."/>
            <person name="Hug L.A."/>
            <person name="Sharon I."/>
            <person name="Castelle C.J."/>
            <person name="Probst A.J."/>
            <person name="Thomas B.C."/>
            <person name="Singh A."/>
            <person name="Wilkins M.J."/>
            <person name="Karaoz U."/>
            <person name="Brodie E.L."/>
            <person name="Williams K.H."/>
            <person name="Hubbard S.S."/>
            <person name="Banfield J.F."/>
        </authorList>
    </citation>
    <scope>NUCLEOTIDE SEQUENCE [LARGE SCALE GENOMIC DNA]</scope>
</reference>
<gene>
    <name evidence="2" type="ORF">A2431_00195</name>
</gene>
<accession>A0A1G2UZE9</accession>
<organism evidence="2 3">
    <name type="scientific">Candidatus Zambryskibacteria bacterium RIFOXYC1_FULL_39_10</name>
    <dbReference type="NCBI Taxonomy" id="1802779"/>
    <lineage>
        <taxon>Bacteria</taxon>
        <taxon>Candidatus Zambryskiibacteriota</taxon>
    </lineage>
</organism>
<proteinExistence type="predicted"/>
<keyword evidence="1" id="KW-0812">Transmembrane</keyword>
<evidence type="ECO:0000256" key="1">
    <source>
        <dbReference type="SAM" id="Phobius"/>
    </source>
</evidence>
<evidence type="ECO:0000313" key="2">
    <source>
        <dbReference type="EMBL" id="OHB14743.1"/>
    </source>
</evidence>
<dbReference type="AlphaFoldDB" id="A0A1G2UZE9"/>
<comment type="caution">
    <text evidence="2">The sequence shown here is derived from an EMBL/GenBank/DDBJ whole genome shotgun (WGS) entry which is preliminary data.</text>
</comment>
<dbReference type="Proteomes" id="UP000177697">
    <property type="component" value="Unassembled WGS sequence"/>
</dbReference>
<keyword evidence="1" id="KW-1133">Transmembrane helix</keyword>
<feature type="transmembrane region" description="Helical" evidence="1">
    <location>
        <begin position="51"/>
        <end position="73"/>
    </location>
</feature>
<dbReference type="EMBL" id="MHWW01000013">
    <property type="protein sequence ID" value="OHB14743.1"/>
    <property type="molecule type" value="Genomic_DNA"/>
</dbReference>
<keyword evidence="1" id="KW-0472">Membrane</keyword>
<name>A0A1G2UZE9_9BACT</name>
<feature type="transmembrane region" description="Helical" evidence="1">
    <location>
        <begin position="21"/>
        <end position="39"/>
    </location>
</feature>
<evidence type="ECO:0000313" key="3">
    <source>
        <dbReference type="Proteomes" id="UP000177697"/>
    </source>
</evidence>
<sequence length="74" mass="8083">MEYIPNILGKVSLSGKSVSDLILFLVAAFTAIASLVMFFHWRRYGMGGATLALMEIVYVVVAVMLIVVAFLSLN</sequence>